<evidence type="ECO:0000256" key="10">
    <source>
        <dbReference type="ARBA" id="ARBA00023235"/>
    </source>
</evidence>
<evidence type="ECO:0000256" key="14">
    <source>
        <dbReference type="PROSITE-ProRule" id="PRU00560"/>
    </source>
</evidence>
<dbReference type="Gene3D" id="3.40.50.300">
    <property type="entry name" value="P-loop containing nucleotide triphosphate hydrolases"/>
    <property type="match status" value="3"/>
</dbReference>
<evidence type="ECO:0000256" key="12">
    <source>
        <dbReference type="ARBA" id="ARBA00034808"/>
    </source>
</evidence>
<dbReference type="InterPro" id="IPR000212">
    <property type="entry name" value="DNA_helicase_UvrD/REP"/>
</dbReference>
<dbReference type="Proteomes" id="UP000260943">
    <property type="component" value="Unassembled WGS sequence"/>
</dbReference>
<evidence type="ECO:0000256" key="1">
    <source>
        <dbReference type="ARBA" id="ARBA00022722"/>
    </source>
</evidence>
<keyword evidence="6" id="KW-0269">Exonuclease</keyword>
<dbReference type="PANTHER" id="PTHR11070:SF2">
    <property type="entry name" value="ATP-DEPENDENT DNA HELICASE SRS2"/>
    <property type="match status" value="1"/>
</dbReference>
<dbReference type="GO" id="GO:0005524">
    <property type="term" value="F:ATP binding"/>
    <property type="evidence" value="ECO:0007669"/>
    <property type="project" value="UniProtKB-UniRule"/>
</dbReference>
<dbReference type="Pfam" id="PF12705">
    <property type="entry name" value="PDDEXK_1"/>
    <property type="match status" value="1"/>
</dbReference>
<accession>A0A3E4QNJ0</accession>
<dbReference type="InterPro" id="IPR038726">
    <property type="entry name" value="PDDEXK_AddAB-type"/>
</dbReference>
<evidence type="ECO:0000256" key="6">
    <source>
        <dbReference type="ARBA" id="ARBA00022839"/>
    </source>
</evidence>
<dbReference type="InterPro" id="IPR014017">
    <property type="entry name" value="DNA_helicase_UvrD-like_C"/>
</dbReference>
<keyword evidence="3" id="KW-0227">DNA damage</keyword>
<dbReference type="InterPro" id="IPR011604">
    <property type="entry name" value="PDDEXK-like_dom_sf"/>
</dbReference>
<dbReference type="Gene3D" id="3.30.160.800">
    <property type="match status" value="1"/>
</dbReference>
<organism evidence="18 19">
    <name type="scientific">Collinsella tanakaei</name>
    <dbReference type="NCBI Taxonomy" id="626935"/>
    <lineage>
        <taxon>Bacteria</taxon>
        <taxon>Bacillati</taxon>
        <taxon>Actinomycetota</taxon>
        <taxon>Coriobacteriia</taxon>
        <taxon>Coriobacteriales</taxon>
        <taxon>Coriobacteriaceae</taxon>
        <taxon>Collinsella</taxon>
    </lineage>
</organism>
<dbReference type="EC" id="5.6.2.4" evidence="12"/>
<evidence type="ECO:0000256" key="5">
    <source>
        <dbReference type="ARBA" id="ARBA00022806"/>
    </source>
</evidence>
<dbReference type="GO" id="GO:0003677">
    <property type="term" value="F:DNA binding"/>
    <property type="evidence" value="ECO:0007669"/>
    <property type="project" value="UniProtKB-KW"/>
</dbReference>
<dbReference type="InterPro" id="IPR027417">
    <property type="entry name" value="P-loop_NTPase"/>
</dbReference>
<dbReference type="EMBL" id="QSRJ01000017">
    <property type="protein sequence ID" value="RGL07302.1"/>
    <property type="molecule type" value="Genomic_DNA"/>
</dbReference>
<evidence type="ECO:0000256" key="8">
    <source>
        <dbReference type="ARBA" id="ARBA00023125"/>
    </source>
</evidence>
<keyword evidence="2 14" id="KW-0547">Nucleotide-binding</keyword>
<evidence type="ECO:0000256" key="2">
    <source>
        <dbReference type="ARBA" id="ARBA00022741"/>
    </source>
</evidence>
<name>A0A3E4QNJ0_9ACTN</name>
<keyword evidence="9" id="KW-0234">DNA repair</keyword>
<evidence type="ECO:0000256" key="7">
    <source>
        <dbReference type="ARBA" id="ARBA00022840"/>
    </source>
</evidence>
<dbReference type="InterPro" id="IPR014016">
    <property type="entry name" value="UvrD-like_ATP-bd"/>
</dbReference>
<dbReference type="AlphaFoldDB" id="A0A3E4QNJ0"/>
<dbReference type="GO" id="GO:0004527">
    <property type="term" value="F:exonuclease activity"/>
    <property type="evidence" value="ECO:0007669"/>
    <property type="project" value="UniProtKB-KW"/>
</dbReference>
<keyword evidence="1" id="KW-0540">Nuclease</keyword>
<gene>
    <name evidence="18" type="ORF">DXC81_10465</name>
</gene>
<feature type="binding site" evidence="14">
    <location>
        <begin position="25"/>
        <end position="32"/>
    </location>
    <ligand>
        <name>ATP</name>
        <dbReference type="ChEBI" id="CHEBI:30616"/>
    </ligand>
</feature>
<feature type="region of interest" description="Disordered" evidence="15">
    <location>
        <begin position="997"/>
        <end position="1016"/>
    </location>
</feature>
<comment type="caution">
    <text evidence="18">The sequence shown here is derived from an EMBL/GenBank/DDBJ whole genome shotgun (WGS) entry which is preliminary data.</text>
</comment>
<proteinExistence type="predicted"/>
<keyword evidence="4 14" id="KW-0378">Hydrolase</keyword>
<evidence type="ECO:0000259" key="16">
    <source>
        <dbReference type="PROSITE" id="PS51198"/>
    </source>
</evidence>
<reference evidence="18 19" key="1">
    <citation type="submission" date="2018-08" db="EMBL/GenBank/DDBJ databases">
        <title>A genome reference for cultivated species of the human gut microbiota.</title>
        <authorList>
            <person name="Zou Y."/>
            <person name="Xue W."/>
            <person name="Luo G."/>
        </authorList>
    </citation>
    <scope>NUCLEOTIDE SEQUENCE [LARGE SCALE GENOMIC DNA]</scope>
    <source>
        <strain evidence="18 19">TF08-14</strain>
    </source>
</reference>
<keyword evidence="10" id="KW-0413">Isomerase</keyword>
<dbReference type="Gene3D" id="3.90.320.10">
    <property type="match status" value="1"/>
</dbReference>
<dbReference type="PANTHER" id="PTHR11070">
    <property type="entry name" value="UVRD / RECB / PCRA DNA HELICASE FAMILY MEMBER"/>
    <property type="match status" value="1"/>
</dbReference>
<evidence type="ECO:0000256" key="11">
    <source>
        <dbReference type="ARBA" id="ARBA00034617"/>
    </source>
</evidence>
<feature type="region of interest" description="Disordered" evidence="15">
    <location>
        <begin position="1032"/>
        <end position="1053"/>
    </location>
</feature>
<dbReference type="SUPFAM" id="SSF52540">
    <property type="entry name" value="P-loop containing nucleoside triphosphate hydrolases"/>
    <property type="match status" value="1"/>
</dbReference>
<keyword evidence="8" id="KW-0238">DNA-binding</keyword>
<dbReference type="CDD" id="cd17932">
    <property type="entry name" value="DEXQc_UvrD"/>
    <property type="match status" value="1"/>
</dbReference>
<sequence>MDLSTLMPQQRDIVTTLDRKLFVSAGAGSGKTFTLTRRILWALSPESGPFVDGLDQVLAITFTKDAAAEIRERVRAALVAEGMERAALSVDDAWISTIHGMCSRILRAHALELGIDPEFSVLEDPGDLMDLAVECVLSREGSAYGDLFGWYPLAGESAPGGFGGGTSVTSLLRVLLEKASAARNGFSDLRMLQGSVNLDGLADAYRGCMGITAGATKAAEAALAAIEAFEAGEKTVGNLIACMMACKPPRSSKNLPKEQVNLLKAEQADAFVNAYLALGSRATQQLLEIAHAVFDEYNQLKFDRSVLDNNDLLRLTYQALRDNPAMREDYGSRFKMVMIDEFQDTDQQQVDLINFLTGEGGRALCTVGDAQQSIYRFRGAEVDVFRRAQVQVEAAAACGLDAGRVVQLVKNFRSHAEILDYVAAIFDGTPQGRGGLMQGFLNLQAHDGRKDGMVATGVNRRQALLVAGGSTQERAQARAQAIARRFRELADAGQPVGGMVLLLGGMPRANMYADAFRAQELDCVISGGSVFAQTQEAAAVRALVWTLANLADTAQGLAPLLACDMFSLGAQEFLALATAKDEQTGETRRRNIDAGLMSDEDADGLCDLPLVDRARAVLRPALSRVGRDPLAAIARDVVNQSGWMVRLAGQGAEGRARAANVLKALDAIAEAEAQLGAAPRQVALAYDRFLEGKQAPGALNEEGGNAVRIMTVHASKGLEFPVVAVAECFSIKSGNAKLQSLRGDDGSVSLVALPGQFPSARSADGAYIKGDDVAKEFKKYLGGSSAWLTSEYADDVCASDSAAGSWLAMSERETRLELQERERLLYVAMTRAREYCLLAMDAPVRSVNKQPVLDLRDDTDLTGRVLEQILPAGAALNGGMLCFEDSRRGDFELLALQDFACGDAAYTQNYSVEDGCFIGEDAAAADADAAAGTAAVVAADAGDAAAAGEPACDPMAYDGGAPDTFTLVAPATCPWRASAAPRAPRESYSYSSIAKELHGEDEDRAMPAPSIDAPEDEDDFEVFEPLAVMEADGRDAGEQNSAEAADAAVSRDGDPTALGSAFHAACQWMVEMGEDRVPAARRDALARYWGCTPAQRERLDAALERWCSSAIRAEALAWPQVRAEVPFFSLGADDLTERFGEFAEGAIDLLCTDPDDPARALVIDYKTGGSSQETPEQLQDKHALQAHVCADVLHKAGFERVDLAFVRVEVEDSAAPGQPQVVSYRM</sequence>
<evidence type="ECO:0000256" key="15">
    <source>
        <dbReference type="SAM" id="MobiDB-lite"/>
    </source>
</evidence>
<protein>
    <recommendedName>
        <fullName evidence="12">DNA 3'-5' helicase</fullName>
        <ecNumber evidence="12">5.6.2.4</ecNumber>
    </recommendedName>
</protein>
<keyword evidence="7 14" id="KW-0067">ATP-binding</keyword>
<dbReference type="GO" id="GO:0043138">
    <property type="term" value="F:3'-5' DNA helicase activity"/>
    <property type="evidence" value="ECO:0007669"/>
    <property type="project" value="UniProtKB-EC"/>
</dbReference>
<dbReference type="RefSeq" id="WP_117680338.1">
    <property type="nucleotide sequence ID" value="NZ_QSRJ01000017.1"/>
</dbReference>
<dbReference type="Pfam" id="PF13361">
    <property type="entry name" value="UvrD_C"/>
    <property type="match status" value="1"/>
</dbReference>
<comment type="catalytic activity">
    <reaction evidence="11">
        <text>Couples ATP hydrolysis with the unwinding of duplex DNA by translocating in the 3'-5' direction.</text>
        <dbReference type="EC" id="5.6.2.4"/>
    </reaction>
</comment>
<keyword evidence="5 14" id="KW-0347">Helicase</keyword>
<dbReference type="GO" id="GO:0005829">
    <property type="term" value="C:cytosol"/>
    <property type="evidence" value="ECO:0007669"/>
    <property type="project" value="TreeGrafter"/>
</dbReference>
<evidence type="ECO:0000313" key="18">
    <source>
        <dbReference type="EMBL" id="RGL07302.1"/>
    </source>
</evidence>
<evidence type="ECO:0000256" key="4">
    <source>
        <dbReference type="ARBA" id="ARBA00022801"/>
    </source>
</evidence>
<comment type="catalytic activity">
    <reaction evidence="13">
        <text>ATP + H2O = ADP + phosphate + H(+)</text>
        <dbReference type="Rhea" id="RHEA:13065"/>
        <dbReference type="ChEBI" id="CHEBI:15377"/>
        <dbReference type="ChEBI" id="CHEBI:15378"/>
        <dbReference type="ChEBI" id="CHEBI:30616"/>
        <dbReference type="ChEBI" id="CHEBI:43474"/>
        <dbReference type="ChEBI" id="CHEBI:456216"/>
        <dbReference type="EC" id="5.6.2.4"/>
    </reaction>
</comment>
<evidence type="ECO:0000256" key="9">
    <source>
        <dbReference type="ARBA" id="ARBA00023204"/>
    </source>
</evidence>
<evidence type="ECO:0000259" key="17">
    <source>
        <dbReference type="PROSITE" id="PS51217"/>
    </source>
</evidence>
<evidence type="ECO:0000256" key="3">
    <source>
        <dbReference type="ARBA" id="ARBA00022763"/>
    </source>
</evidence>
<dbReference type="GO" id="GO:0000725">
    <property type="term" value="P:recombinational repair"/>
    <property type="evidence" value="ECO:0007669"/>
    <property type="project" value="TreeGrafter"/>
</dbReference>
<evidence type="ECO:0000256" key="13">
    <source>
        <dbReference type="ARBA" id="ARBA00048988"/>
    </source>
</evidence>
<dbReference type="Pfam" id="PF00580">
    <property type="entry name" value="UvrD-helicase"/>
    <property type="match status" value="1"/>
</dbReference>
<feature type="domain" description="UvrD-like helicase C-terminal" evidence="17">
    <location>
        <begin position="431"/>
        <end position="717"/>
    </location>
</feature>
<dbReference type="PROSITE" id="PS51217">
    <property type="entry name" value="UVRD_HELICASE_CTER"/>
    <property type="match status" value="1"/>
</dbReference>
<dbReference type="PROSITE" id="PS51198">
    <property type="entry name" value="UVRD_HELICASE_ATP_BIND"/>
    <property type="match status" value="1"/>
</dbReference>
<evidence type="ECO:0000313" key="19">
    <source>
        <dbReference type="Proteomes" id="UP000260943"/>
    </source>
</evidence>
<dbReference type="Gene3D" id="1.10.486.10">
    <property type="entry name" value="PCRA, domain 4"/>
    <property type="match status" value="1"/>
</dbReference>
<feature type="domain" description="UvrD-like helicase ATP-binding" evidence="16">
    <location>
        <begin position="4"/>
        <end position="415"/>
    </location>
</feature>